<evidence type="ECO:0000313" key="2">
    <source>
        <dbReference type="EMBL" id="KNH01716.1"/>
    </source>
</evidence>
<dbReference type="GeneID" id="93686545"/>
<feature type="chain" id="PRO_5005554758" evidence="1">
    <location>
        <begin position="23"/>
        <end position="49"/>
    </location>
</feature>
<protein>
    <submittedName>
        <fullName evidence="2">Uncharacterized protein</fullName>
    </submittedName>
</protein>
<reference evidence="3" key="1">
    <citation type="submission" date="2015-02" db="EMBL/GenBank/DDBJ databases">
        <authorList>
            <person name="Lima A.O."/>
            <person name="Cabral A."/>
            <person name="Porto L.M."/>
            <person name="Silva M.A."/>
        </authorList>
    </citation>
    <scope>NUCLEOTIDE SEQUENCE [LARGE SCALE GENOMIC DNA]</scope>
    <source>
        <strain evidence="3">LAMA 915</strain>
    </source>
</reference>
<dbReference type="RefSeq" id="WP_156488666.1">
    <property type="nucleotide sequence ID" value="NZ_JYNE01000026.1"/>
</dbReference>
<gene>
    <name evidence="2" type="ORF">J121_855</name>
</gene>
<dbReference type="EMBL" id="JYNE01000026">
    <property type="protein sequence ID" value="KNH01716.1"/>
    <property type="molecule type" value="Genomic_DNA"/>
</dbReference>
<dbReference type="Proteomes" id="UP000037446">
    <property type="component" value="Unassembled WGS sequence"/>
</dbReference>
<feature type="signal peptide" evidence="1">
    <location>
        <begin position="1"/>
        <end position="22"/>
    </location>
</feature>
<sequence length="49" mass="4846">MSKQLTFSACVAVLTMASFAIAAGHGGFDAGRGGQISPGMPFASISAAR</sequence>
<name>A0A0L1KCR4_9SPHN</name>
<proteinExistence type="predicted"/>
<accession>A0A0L1KCR4</accession>
<dbReference type="AlphaFoldDB" id="A0A0L1KCR4"/>
<keyword evidence="1" id="KW-0732">Signal</keyword>
<comment type="caution">
    <text evidence="2">The sequence shown here is derived from an EMBL/GenBank/DDBJ whole genome shotgun (WGS) entry which is preliminary data.</text>
</comment>
<organism evidence="2 3">
    <name type="scientific">Qipengyuania citrea LAMA 915</name>
    <dbReference type="NCBI Taxonomy" id="1306953"/>
    <lineage>
        <taxon>Bacteria</taxon>
        <taxon>Pseudomonadati</taxon>
        <taxon>Pseudomonadota</taxon>
        <taxon>Alphaproteobacteria</taxon>
        <taxon>Sphingomonadales</taxon>
        <taxon>Erythrobacteraceae</taxon>
        <taxon>Qipengyuania</taxon>
    </lineage>
</organism>
<evidence type="ECO:0000256" key="1">
    <source>
        <dbReference type="SAM" id="SignalP"/>
    </source>
</evidence>
<evidence type="ECO:0000313" key="3">
    <source>
        <dbReference type="Proteomes" id="UP000037446"/>
    </source>
</evidence>
<dbReference type="PATRIC" id="fig|1306953.7.peg.864"/>